<name>D7E8H6_METEZ</name>
<organism evidence="1 2">
    <name type="scientific">Methanohalobium evestigatum (strain ATCC BAA-1072 / DSM 3721 / NBRC 107634 / OCM 161 / Z-7303)</name>
    <dbReference type="NCBI Taxonomy" id="644295"/>
    <lineage>
        <taxon>Archaea</taxon>
        <taxon>Methanobacteriati</taxon>
        <taxon>Methanobacteriota</taxon>
        <taxon>Stenosarchaea group</taxon>
        <taxon>Methanomicrobia</taxon>
        <taxon>Methanosarcinales</taxon>
        <taxon>Methanosarcinaceae</taxon>
        <taxon>Methanohalobium</taxon>
    </lineage>
</organism>
<dbReference type="RefSeq" id="WP_013194086.1">
    <property type="nucleotide sequence ID" value="NC_014253.1"/>
</dbReference>
<gene>
    <name evidence="1" type="ordered locus">Metev_0612</name>
</gene>
<evidence type="ECO:0000313" key="2">
    <source>
        <dbReference type="Proteomes" id="UP000000391"/>
    </source>
</evidence>
<dbReference type="Proteomes" id="UP000000391">
    <property type="component" value="Chromosome"/>
</dbReference>
<proteinExistence type="predicted"/>
<dbReference type="STRING" id="644295.Metev_0612"/>
<protein>
    <submittedName>
        <fullName evidence="1">Uncharacterized protein</fullName>
    </submittedName>
</protein>
<dbReference type="KEGG" id="mev:Metev_0612"/>
<dbReference type="GeneID" id="9346234"/>
<accession>D7E8H6</accession>
<dbReference type="HOGENOM" id="CLU_2217051_0_0_2"/>
<evidence type="ECO:0000313" key="1">
    <source>
        <dbReference type="EMBL" id="ADI73518.1"/>
    </source>
</evidence>
<dbReference type="EMBL" id="CP002069">
    <property type="protein sequence ID" value="ADI73518.1"/>
    <property type="molecule type" value="Genomic_DNA"/>
</dbReference>
<reference evidence="1 2" key="1">
    <citation type="submission" date="2010-06" db="EMBL/GenBank/DDBJ databases">
        <title>Complete sequence chromosome of Methanohalobium evestigatum Z-7303.</title>
        <authorList>
            <consortium name="US DOE Joint Genome Institute"/>
            <person name="Lucas S."/>
            <person name="Copeland A."/>
            <person name="Lapidus A."/>
            <person name="Cheng J.-F."/>
            <person name="Bruce D."/>
            <person name="Goodwin L."/>
            <person name="Pitluck S."/>
            <person name="Saunders E."/>
            <person name="Detter J.C."/>
            <person name="Han C."/>
            <person name="Tapia R."/>
            <person name="Land M."/>
            <person name="Hauser L."/>
            <person name="Kyrpides N."/>
            <person name="Mikhailova N."/>
            <person name="Sieprawska-Lupa M."/>
            <person name="Whitman W.B."/>
            <person name="Anderson I."/>
            <person name="Woyke T."/>
        </authorList>
    </citation>
    <scope>NUCLEOTIDE SEQUENCE [LARGE SCALE GENOMIC DNA]</scope>
    <source>
        <strain evidence="2">ATCC BAA-1072 / DSM 3721 / NBRC 107634 / OCM 161 / Z-7303</strain>
    </source>
</reference>
<keyword evidence="2" id="KW-1185">Reference proteome</keyword>
<dbReference type="AlphaFoldDB" id="D7E8H6"/>
<sequence>MSETLHPTTFRLPQSFLDHCDRIADALNKSNLGDRQYCRNDIAYMIFNHHIKKVYGNPISNEIFEMIFNNLDDPDIIDAHTVRGIAKKISDKDVDQDFFEKIAGCL</sequence>